<dbReference type="RefSeq" id="XP_033396532.1">
    <property type="nucleotide sequence ID" value="XM_033537041.1"/>
</dbReference>
<comment type="similarity">
    <text evidence="2">Belongs to the glycosyl hydrolases 36 family.</text>
</comment>
<dbReference type="FunFam" id="3.20.20.70:FF:000222">
    <property type="entry name" value="Raffinose synthase Sip1 protein"/>
    <property type="match status" value="1"/>
</dbReference>
<dbReference type="Gene3D" id="3.20.20.70">
    <property type="entry name" value="Aldolase class I"/>
    <property type="match status" value="1"/>
</dbReference>
<dbReference type="AlphaFoldDB" id="A0A6A6B9C2"/>
<gene>
    <name evidence="5" type="ORF">K452DRAFT_229416</name>
</gene>
<evidence type="ECO:0000256" key="1">
    <source>
        <dbReference type="ARBA" id="ARBA00001255"/>
    </source>
</evidence>
<dbReference type="GO" id="GO:0004557">
    <property type="term" value="F:alpha-galactosidase activity"/>
    <property type="evidence" value="ECO:0007669"/>
    <property type="project" value="UniProtKB-EC"/>
</dbReference>
<accession>A0A6A6B9C2</accession>
<evidence type="ECO:0000313" key="6">
    <source>
        <dbReference type="Proteomes" id="UP000799438"/>
    </source>
</evidence>
<dbReference type="EMBL" id="ML995488">
    <property type="protein sequence ID" value="KAF2140819.1"/>
    <property type="molecule type" value="Genomic_DNA"/>
</dbReference>
<dbReference type="GeneID" id="54294537"/>
<dbReference type="InterPro" id="IPR017853">
    <property type="entry name" value="GH"/>
</dbReference>
<protein>
    <submittedName>
        <fullName evidence="5">Glycoside hydrolase family 36 protein</fullName>
    </submittedName>
</protein>
<evidence type="ECO:0000313" key="5">
    <source>
        <dbReference type="EMBL" id="KAF2140819.1"/>
    </source>
</evidence>
<dbReference type="SUPFAM" id="SSF51445">
    <property type="entry name" value="(Trans)glycosidases"/>
    <property type="match status" value="1"/>
</dbReference>
<keyword evidence="3" id="KW-0119">Carbohydrate metabolism</keyword>
<dbReference type="GO" id="GO:0047274">
    <property type="term" value="F:galactinol-sucrose galactosyltransferase activity"/>
    <property type="evidence" value="ECO:0007669"/>
    <property type="project" value="UniProtKB-EC"/>
</dbReference>
<evidence type="ECO:0000256" key="4">
    <source>
        <dbReference type="ARBA" id="ARBA00049426"/>
    </source>
</evidence>
<keyword evidence="6" id="KW-1185">Reference proteome</keyword>
<comment type="catalytic activity">
    <reaction evidence="4">
        <text>alpha-D-galactosyl-(1-&gt;3)-1D-myo-inositol + sucrose = raffinose + myo-inositol</text>
        <dbReference type="Rhea" id="RHEA:20161"/>
        <dbReference type="ChEBI" id="CHEBI:16634"/>
        <dbReference type="ChEBI" id="CHEBI:17268"/>
        <dbReference type="ChEBI" id="CHEBI:17505"/>
        <dbReference type="ChEBI" id="CHEBI:17992"/>
        <dbReference type="EC" id="2.4.1.82"/>
    </reaction>
</comment>
<organism evidence="5 6">
    <name type="scientific">Aplosporella prunicola CBS 121167</name>
    <dbReference type="NCBI Taxonomy" id="1176127"/>
    <lineage>
        <taxon>Eukaryota</taxon>
        <taxon>Fungi</taxon>
        <taxon>Dikarya</taxon>
        <taxon>Ascomycota</taxon>
        <taxon>Pezizomycotina</taxon>
        <taxon>Dothideomycetes</taxon>
        <taxon>Dothideomycetes incertae sedis</taxon>
        <taxon>Botryosphaeriales</taxon>
        <taxon>Aplosporellaceae</taxon>
        <taxon>Aplosporella</taxon>
    </lineage>
</organism>
<dbReference type="InterPro" id="IPR008811">
    <property type="entry name" value="Glycosyl_hydrolases_36"/>
</dbReference>
<dbReference type="PANTHER" id="PTHR31268:SF32">
    <property type="entry name" value="GALACTINOL--SUCROSE GALACTOSYLTRANSFERASE 2-RELATED"/>
    <property type="match status" value="1"/>
</dbReference>
<dbReference type="InterPro" id="IPR013785">
    <property type="entry name" value="Aldolase_TIM"/>
</dbReference>
<evidence type="ECO:0000256" key="2">
    <source>
        <dbReference type="ARBA" id="ARBA00007240"/>
    </source>
</evidence>
<proteinExistence type="inferred from homology"/>
<keyword evidence="5" id="KW-0378">Hydrolase</keyword>
<dbReference type="Proteomes" id="UP000799438">
    <property type="component" value="Unassembled WGS sequence"/>
</dbReference>
<comment type="catalytic activity">
    <reaction evidence="1">
        <text>Hydrolysis of terminal, non-reducing alpha-D-galactose residues in alpha-D-galactosides, including galactose oligosaccharides, galactomannans and galactolipids.</text>
        <dbReference type="EC" id="3.2.1.22"/>
    </reaction>
</comment>
<name>A0A6A6B9C2_9PEZI</name>
<dbReference type="PANTHER" id="PTHR31268">
    <property type="match status" value="1"/>
</dbReference>
<dbReference type="OrthoDB" id="4664297at2759"/>
<evidence type="ECO:0000256" key="3">
    <source>
        <dbReference type="ARBA" id="ARBA00023277"/>
    </source>
</evidence>
<sequence>MYANLVCSPALGQTTVVAPGTQRVRFTALIETESDKAWEVALWHNHGHPDTWEKLMLSEDEPQAQLFVDHGDANNCRRRWFSGELTGPPRGRSHASFTITFRAGKDEPWKWANEQFSFSDGHLIYQADIPQAGLSQYISNISSDLVVDEQAAQTPNTLLWTVSGKVGPASGSTSGWAHHTLGKPVECHKWFALVRLWSPWLAPRHGKGDFAPDKEAVLASFLRNDGQHVVILAVSVSDVLTELVHQDGHVQIRGRNDGEEQDATAIVAVSSSFEIANAATMYHARRLVMKYGSPDGTSGNSGSTIEAEMKEVEGNKLKAQWLEEWYDGLAYCTWNGLGQHLTEAAIFNALDQLESNDINVTNLIIDDNWQSLDHEGEDQFKRGWKEFEANKAGFPNGLAHTARTIRERHKNISHIAVWHAILGYWGGISPDGKIADEYQTAEVQKKPGVSAGKMLVVDEQDVHRLYQDFYSFLESAGIDSVKTDAQFFLDELDTAPERRRLIKTYQDAWSINILRHFSAKAISCMSQVPQILFHSQMPTNKPRLMVRNSDDFFPEVPASHPWHIFCNAYNALFTQHLNVLPDWDMFQTSHPWATFHGAARCVSGGPIYITDVPGQHDVDLIRQMTANTPRGDTVILRPDVIGKTIDAYAGYDEHQLLKIGTYVGRAQTGTGILGVFNTTQRRLTELLTLDQFPGTEFGTYVVRSHRTGQTSSPFSRQSTAFVHVDIAVQSWEILSAVPVGSYELPRLSGHGSGSPKVDVAVLGLLGKMTGSAAIVNTDSYVEREGGRHLRVWTSLKALGTYGLWISDLENRNLETDFLALLFGQPISLGCVAKNENVLEIDLARAWKENDQKAGWSNEVAIEVIIR</sequence>
<dbReference type="Pfam" id="PF05691">
    <property type="entry name" value="Raffinose_syn"/>
    <property type="match status" value="1"/>
</dbReference>
<reference evidence="5" key="1">
    <citation type="journal article" date="2020" name="Stud. Mycol.">
        <title>101 Dothideomycetes genomes: a test case for predicting lifestyles and emergence of pathogens.</title>
        <authorList>
            <person name="Haridas S."/>
            <person name="Albert R."/>
            <person name="Binder M."/>
            <person name="Bloem J."/>
            <person name="Labutti K."/>
            <person name="Salamov A."/>
            <person name="Andreopoulos B."/>
            <person name="Baker S."/>
            <person name="Barry K."/>
            <person name="Bills G."/>
            <person name="Bluhm B."/>
            <person name="Cannon C."/>
            <person name="Castanera R."/>
            <person name="Culley D."/>
            <person name="Daum C."/>
            <person name="Ezra D."/>
            <person name="Gonzalez J."/>
            <person name="Henrissat B."/>
            <person name="Kuo A."/>
            <person name="Liang C."/>
            <person name="Lipzen A."/>
            <person name="Lutzoni F."/>
            <person name="Magnuson J."/>
            <person name="Mondo S."/>
            <person name="Nolan M."/>
            <person name="Ohm R."/>
            <person name="Pangilinan J."/>
            <person name="Park H.-J."/>
            <person name="Ramirez L."/>
            <person name="Alfaro M."/>
            <person name="Sun H."/>
            <person name="Tritt A."/>
            <person name="Yoshinaga Y."/>
            <person name="Zwiers L.-H."/>
            <person name="Turgeon B."/>
            <person name="Goodwin S."/>
            <person name="Spatafora J."/>
            <person name="Crous P."/>
            <person name="Grigoriev I."/>
        </authorList>
    </citation>
    <scope>NUCLEOTIDE SEQUENCE</scope>
    <source>
        <strain evidence="5">CBS 121167</strain>
    </source>
</reference>